<dbReference type="Gene3D" id="3.30.43.10">
    <property type="entry name" value="Uridine Diphospho-n-acetylenolpyruvylglucosamine Reductase, domain 2"/>
    <property type="match status" value="1"/>
</dbReference>
<keyword evidence="1" id="KW-0560">Oxidoreductase</keyword>
<comment type="caution">
    <text evidence="3">The sequence shown here is derived from an EMBL/GenBank/DDBJ whole genome shotgun (WGS) entry which is preliminary data.</text>
</comment>
<accession>A0A8H3HB88</accession>
<evidence type="ECO:0000313" key="3">
    <source>
        <dbReference type="EMBL" id="CAE6497565.1"/>
    </source>
</evidence>
<evidence type="ECO:0000259" key="2">
    <source>
        <dbReference type="PROSITE" id="PS51387"/>
    </source>
</evidence>
<dbReference type="EMBL" id="CAJMXA010003482">
    <property type="protein sequence ID" value="CAE6497565.1"/>
    <property type="molecule type" value="Genomic_DNA"/>
</dbReference>
<dbReference type="InterPro" id="IPR016167">
    <property type="entry name" value="FAD-bd_PCMH_sub1"/>
</dbReference>
<name>A0A8H3HB88_9AGAM</name>
<proteinExistence type="predicted"/>
<dbReference type="GO" id="GO:0003885">
    <property type="term" value="F:D-arabinono-1,4-lactone oxidase activity"/>
    <property type="evidence" value="ECO:0007669"/>
    <property type="project" value="InterPro"/>
</dbReference>
<protein>
    <recommendedName>
        <fullName evidence="2">FAD-binding PCMH-type domain-containing protein</fullName>
    </recommendedName>
</protein>
<reference evidence="3" key="1">
    <citation type="submission" date="2021-01" db="EMBL/GenBank/DDBJ databases">
        <authorList>
            <person name="Kaushik A."/>
        </authorList>
    </citation>
    <scope>NUCLEOTIDE SEQUENCE</scope>
    <source>
        <strain evidence="3">AG6-10EEA</strain>
    </source>
</reference>
<evidence type="ECO:0000313" key="4">
    <source>
        <dbReference type="Proteomes" id="UP000663853"/>
    </source>
</evidence>
<dbReference type="InterPro" id="IPR016166">
    <property type="entry name" value="FAD-bd_PCMH"/>
</dbReference>
<dbReference type="InterPro" id="IPR007173">
    <property type="entry name" value="ALO_C"/>
</dbReference>
<dbReference type="InterPro" id="IPR016169">
    <property type="entry name" value="FAD-bd_PCMH_sub2"/>
</dbReference>
<evidence type="ECO:0000256" key="1">
    <source>
        <dbReference type="ARBA" id="ARBA00023002"/>
    </source>
</evidence>
<feature type="domain" description="FAD-binding PCMH-type" evidence="2">
    <location>
        <begin position="200"/>
        <end position="401"/>
    </location>
</feature>
<dbReference type="Gene3D" id="3.30.465.10">
    <property type="match status" value="1"/>
</dbReference>
<dbReference type="PANTHER" id="PTHR43762">
    <property type="entry name" value="L-GULONOLACTONE OXIDASE"/>
    <property type="match status" value="1"/>
</dbReference>
<dbReference type="GO" id="GO:0016020">
    <property type="term" value="C:membrane"/>
    <property type="evidence" value="ECO:0007669"/>
    <property type="project" value="InterPro"/>
</dbReference>
<dbReference type="GO" id="GO:0071949">
    <property type="term" value="F:FAD binding"/>
    <property type="evidence" value="ECO:0007669"/>
    <property type="project" value="InterPro"/>
</dbReference>
<dbReference type="PROSITE" id="PS51387">
    <property type="entry name" value="FAD_PCMH"/>
    <property type="match status" value="1"/>
</dbReference>
<dbReference type="InterPro" id="IPR036318">
    <property type="entry name" value="FAD-bd_PCMH-like_sf"/>
</dbReference>
<organism evidence="3 4">
    <name type="scientific">Rhizoctonia solani</name>
    <dbReference type="NCBI Taxonomy" id="456999"/>
    <lineage>
        <taxon>Eukaryota</taxon>
        <taxon>Fungi</taxon>
        <taxon>Dikarya</taxon>
        <taxon>Basidiomycota</taxon>
        <taxon>Agaricomycotina</taxon>
        <taxon>Agaricomycetes</taxon>
        <taxon>Cantharellales</taxon>
        <taxon>Ceratobasidiaceae</taxon>
        <taxon>Rhizoctonia</taxon>
    </lineage>
</organism>
<dbReference type="AlphaFoldDB" id="A0A8H3HB88"/>
<sequence>MTGPIISLPDTFPTKSDQNLQYKELLNELCKVVRDTDDPQLTPLLKVFEDAPEGDDRARIAFRSMFECIKKDPDFEETFDRDVPNKVKTFIRAYANPEQHGDRPKRILKTNLPFAPPAVLNSGSVSSAVDGLTIPSYHDPEANAPAQASFEPLPTSPHVRDMALKIVKNLEDFDDVKEGDGKSMRRLKPGSVFENWGKTVKNAPSDTFVARTETGLCNLVKWAERLGKKVRVAGYRHTWTDLYSETNEVLVMLLPLEYLVDLPAADPTLEYVQNVVGSDLVGIEVPPSPAGMLRPNKMTYCTVKAGTTNDMFRRWCLENRLWTLPFNVIMSEITIGGSNGSICHGAGFSTTTLSDLVAEFHYIDPHGNKKSISDPDQLKAASGCFGLLGICTAVTLRLEAMTKAVMNPVKVPLPLAIPPPVGYKIPDAIDMNGITPQQLEQARQEFIRRCKEDYYLEWFWFPLTESVWINTWKKVEVASTASLEPYPSPLEALKQWTEGWLAEQVVSSKAFAWLPGWAQMSLLANLCLFMMPDLPDPGQAIQTILSEAIHFRRGAQNMRVWDSEWEIPIPESAKVPGERDYETIQRAWWDAISATYSNDEYPMRLTLEMRLTGGSDVLLAPQRGNEFGTISIEILTVPSTPKDVWARFMQQIADLWTSYVDSKGAPLNARPHWAKQWQGLTVRDQPIEQYLKQCAYKDAIPEFRAMLEVISESQGTTVQDMRSRFSNPLLERLIFGN</sequence>
<gene>
    <name evidence="3" type="ORF">RDB_LOCUS108521</name>
</gene>
<dbReference type="PANTHER" id="PTHR43762:SF1">
    <property type="entry name" value="D-ARABINONO-1,4-LACTONE OXIDASE"/>
    <property type="match status" value="1"/>
</dbReference>
<dbReference type="Gene3D" id="3.30.70.2520">
    <property type="match status" value="1"/>
</dbReference>
<dbReference type="Pfam" id="PF04030">
    <property type="entry name" value="ALO"/>
    <property type="match status" value="1"/>
</dbReference>
<dbReference type="SUPFAM" id="SSF56176">
    <property type="entry name" value="FAD-binding/transporter-associated domain-like"/>
    <property type="match status" value="1"/>
</dbReference>
<dbReference type="Proteomes" id="UP000663853">
    <property type="component" value="Unassembled WGS sequence"/>
</dbReference>
<dbReference type="InterPro" id="IPR010031">
    <property type="entry name" value="FAD_lactone_oxidase-like"/>
</dbReference>
<dbReference type="GO" id="GO:0005739">
    <property type="term" value="C:mitochondrion"/>
    <property type="evidence" value="ECO:0007669"/>
    <property type="project" value="TreeGrafter"/>
</dbReference>